<reference evidence="1 2" key="1">
    <citation type="journal article" date="2019" name="Environ. Microbiol.">
        <title>At the nexus of three kingdoms: the genome of the mycorrhizal fungus Gigaspora margarita provides insights into plant, endobacterial and fungal interactions.</title>
        <authorList>
            <person name="Venice F."/>
            <person name="Ghignone S."/>
            <person name="Salvioli di Fossalunga A."/>
            <person name="Amselem J."/>
            <person name="Novero M."/>
            <person name="Xianan X."/>
            <person name="Sedzielewska Toro K."/>
            <person name="Morin E."/>
            <person name="Lipzen A."/>
            <person name="Grigoriev I.V."/>
            <person name="Henrissat B."/>
            <person name="Martin F.M."/>
            <person name="Bonfante P."/>
        </authorList>
    </citation>
    <scope>NUCLEOTIDE SEQUENCE [LARGE SCALE GENOMIC DNA]</scope>
    <source>
        <strain evidence="1 2">BEG34</strain>
    </source>
</reference>
<name>A0A8H3WVK1_GIGMA</name>
<evidence type="ECO:0000313" key="1">
    <source>
        <dbReference type="EMBL" id="KAF0342791.1"/>
    </source>
</evidence>
<organism evidence="1 2">
    <name type="scientific">Gigaspora margarita</name>
    <dbReference type="NCBI Taxonomy" id="4874"/>
    <lineage>
        <taxon>Eukaryota</taxon>
        <taxon>Fungi</taxon>
        <taxon>Fungi incertae sedis</taxon>
        <taxon>Mucoromycota</taxon>
        <taxon>Glomeromycotina</taxon>
        <taxon>Glomeromycetes</taxon>
        <taxon>Diversisporales</taxon>
        <taxon>Gigasporaceae</taxon>
        <taxon>Gigaspora</taxon>
    </lineage>
</organism>
<sequence length="115" mass="13594">MKNLYTCDYLHNSGKIYSKVYICPEESQYHWKSKKRYPYICDYLHNSGKICGKACICPEGCQHHWKSKKRYPCTDCGKPTATDCGRCAEHIRGYYVMQYYNKLRNKAQKLDLIDC</sequence>
<protein>
    <submittedName>
        <fullName evidence="1">Uncharacterized protein</fullName>
    </submittedName>
</protein>
<dbReference type="Proteomes" id="UP000439903">
    <property type="component" value="Unassembled WGS sequence"/>
</dbReference>
<keyword evidence="2" id="KW-1185">Reference proteome</keyword>
<accession>A0A8H3WVK1</accession>
<proteinExistence type="predicted"/>
<gene>
    <name evidence="1" type="ORF">F8M41_016067</name>
</gene>
<comment type="caution">
    <text evidence="1">The sequence shown here is derived from an EMBL/GenBank/DDBJ whole genome shotgun (WGS) entry which is preliminary data.</text>
</comment>
<dbReference type="EMBL" id="WTPW01003427">
    <property type="protein sequence ID" value="KAF0342791.1"/>
    <property type="molecule type" value="Genomic_DNA"/>
</dbReference>
<dbReference type="AlphaFoldDB" id="A0A8H3WVK1"/>
<evidence type="ECO:0000313" key="2">
    <source>
        <dbReference type="Proteomes" id="UP000439903"/>
    </source>
</evidence>
<dbReference type="OrthoDB" id="2430838at2759"/>